<proteinExistence type="predicted"/>
<name>A0AAV4AN91_9GAST</name>
<gene>
    <name evidence="2" type="ORF">PoB_003531500</name>
</gene>
<organism evidence="2 3">
    <name type="scientific">Plakobranchus ocellatus</name>
    <dbReference type="NCBI Taxonomy" id="259542"/>
    <lineage>
        <taxon>Eukaryota</taxon>
        <taxon>Metazoa</taxon>
        <taxon>Spiralia</taxon>
        <taxon>Lophotrochozoa</taxon>
        <taxon>Mollusca</taxon>
        <taxon>Gastropoda</taxon>
        <taxon>Heterobranchia</taxon>
        <taxon>Euthyneura</taxon>
        <taxon>Panpulmonata</taxon>
        <taxon>Sacoglossa</taxon>
        <taxon>Placobranchoidea</taxon>
        <taxon>Plakobranchidae</taxon>
        <taxon>Plakobranchus</taxon>
    </lineage>
</organism>
<dbReference type="PANTHER" id="PTHR10773">
    <property type="entry name" value="DNA-DIRECTED RNA POLYMERASES I, II, AND III SUBUNIT RPABC2"/>
    <property type="match status" value="1"/>
</dbReference>
<evidence type="ECO:0000313" key="3">
    <source>
        <dbReference type="Proteomes" id="UP000735302"/>
    </source>
</evidence>
<feature type="compositionally biased region" description="Pro residues" evidence="1">
    <location>
        <begin position="42"/>
        <end position="60"/>
    </location>
</feature>
<accession>A0AAV4AN91</accession>
<sequence>MDPGVRKMQPTMTQHYGEDMSFIDFDSRMIRAITQQQWASPYQPPPQQPHVPPSAPPQPQQPQLHRPPGTQPLALHALRFSGKDIPPPVVTCEQTPTVLDIGQTAGAAGYQGKVPKGPNSYSSSTSYQVQTKPSSHTSRDDPPTQVHVRRLKPQKRQRNPELWKKNIKKRMRQTGQAYTTDTGREVPARRIHEGCGSSCRLKCHENFDPDSREDLFQTFWSLEDKRQQRQYIARHVIKCDVARKRVENSERRGFTLKYYFYDGKGLLQVCRKFFVETLDVGRDFIYGTLEKEDPKTGLIAPERQGKHGKQRRVSEAILNSVREHIASFPVADTQKGKSKSKRRYLDAGLSVAKMYRMYKEYCAARNIHDVASADRYRRVFDEDFNLAFLKVKKT</sequence>
<comment type="caution">
    <text evidence="2">The sequence shown here is derived from an EMBL/GenBank/DDBJ whole genome shotgun (WGS) entry which is preliminary data.</text>
</comment>
<keyword evidence="3" id="KW-1185">Reference proteome</keyword>
<evidence type="ECO:0000256" key="1">
    <source>
        <dbReference type="SAM" id="MobiDB-lite"/>
    </source>
</evidence>
<dbReference type="PANTHER" id="PTHR10773:SF19">
    <property type="match status" value="1"/>
</dbReference>
<dbReference type="Proteomes" id="UP000735302">
    <property type="component" value="Unassembled WGS sequence"/>
</dbReference>
<feature type="compositionally biased region" description="Basic residues" evidence="1">
    <location>
        <begin position="147"/>
        <end position="157"/>
    </location>
</feature>
<feature type="region of interest" description="Disordered" evidence="1">
    <location>
        <begin position="37"/>
        <end position="71"/>
    </location>
</feature>
<feature type="region of interest" description="Disordered" evidence="1">
    <location>
        <begin position="108"/>
        <end position="161"/>
    </location>
</feature>
<protein>
    <submittedName>
        <fullName evidence="2">Ws0399_0 protein</fullName>
    </submittedName>
</protein>
<dbReference type="AlphaFoldDB" id="A0AAV4AN91"/>
<dbReference type="EMBL" id="BLXT01004001">
    <property type="protein sequence ID" value="GFO08810.1"/>
    <property type="molecule type" value="Genomic_DNA"/>
</dbReference>
<feature type="compositionally biased region" description="Low complexity" evidence="1">
    <location>
        <begin position="120"/>
        <end position="131"/>
    </location>
</feature>
<evidence type="ECO:0000313" key="2">
    <source>
        <dbReference type="EMBL" id="GFO08810.1"/>
    </source>
</evidence>
<reference evidence="2 3" key="1">
    <citation type="journal article" date="2021" name="Elife">
        <title>Chloroplast acquisition without the gene transfer in kleptoplastic sea slugs, Plakobranchus ocellatus.</title>
        <authorList>
            <person name="Maeda T."/>
            <person name="Takahashi S."/>
            <person name="Yoshida T."/>
            <person name="Shimamura S."/>
            <person name="Takaki Y."/>
            <person name="Nagai Y."/>
            <person name="Toyoda A."/>
            <person name="Suzuki Y."/>
            <person name="Arimoto A."/>
            <person name="Ishii H."/>
            <person name="Satoh N."/>
            <person name="Nishiyama T."/>
            <person name="Hasebe M."/>
            <person name="Maruyama T."/>
            <person name="Minagawa J."/>
            <person name="Obokata J."/>
            <person name="Shigenobu S."/>
        </authorList>
    </citation>
    <scope>NUCLEOTIDE SEQUENCE [LARGE SCALE GENOMIC DNA]</scope>
</reference>